<evidence type="ECO:0000313" key="2">
    <source>
        <dbReference type="Proteomes" id="UP000762676"/>
    </source>
</evidence>
<name>A0AAV4FA35_9GAST</name>
<dbReference type="InterPro" id="IPR029062">
    <property type="entry name" value="Class_I_gatase-like"/>
</dbReference>
<accession>A0AAV4FA35</accession>
<dbReference type="Gene3D" id="3.40.50.880">
    <property type="match status" value="1"/>
</dbReference>
<keyword evidence="2" id="KW-1185">Reference proteome</keyword>
<dbReference type="AlphaFoldDB" id="A0AAV4FA35"/>
<dbReference type="EMBL" id="BMAT01007730">
    <property type="protein sequence ID" value="GFR70154.1"/>
    <property type="molecule type" value="Genomic_DNA"/>
</dbReference>
<organism evidence="1 2">
    <name type="scientific">Elysia marginata</name>
    <dbReference type="NCBI Taxonomy" id="1093978"/>
    <lineage>
        <taxon>Eukaryota</taxon>
        <taxon>Metazoa</taxon>
        <taxon>Spiralia</taxon>
        <taxon>Lophotrochozoa</taxon>
        <taxon>Mollusca</taxon>
        <taxon>Gastropoda</taxon>
        <taxon>Heterobranchia</taxon>
        <taxon>Euthyneura</taxon>
        <taxon>Panpulmonata</taxon>
        <taxon>Sacoglossa</taxon>
        <taxon>Placobranchoidea</taxon>
        <taxon>Plakobranchidae</taxon>
        <taxon>Elysia</taxon>
    </lineage>
</organism>
<dbReference type="Proteomes" id="UP000762676">
    <property type="component" value="Unassembled WGS sequence"/>
</dbReference>
<protein>
    <submittedName>
        <fullName evidence="1">Parkinson disease 7 domain-containing protein 1</fullName>
    </submittedName>
</protein>
<dbReference type="SUPFAM" id="SSF52317">
    <property type="entry name" value="Class I glutamine amidotransferase-like"/>
    <property type="match status" value="1"/>
</dbReference>
<proteinExistence type="predicted"/>
<reference evidence="1 2" key="1">
    <citation type="journal article" date="2021" name="Elife">
        <title>Chloroplast acquisition without the gene transfer in kleptoplastic sea slugs, Plakobranchus ocellatus.</title>
        <authorList>
            <person name="Maeda T."/>
            <person name="Takahashi S."/>
            <person name="Yoshida T."/>
            <person name="Shimamura S."/>
            <person name="Takaki Y."/>
            <person name="Nagai Y."/>
            <person name="Toyoda A."/>
            <person name="Suzuki Y."/>
            <person name="Arimoto A."/>
            <person name="Ishii H."/>
            <person name="Satoh N."/>
            <person name="Nishiyama T."/>
            <person name="Hasebe M."/>
            <person name="Maruyama T."/>
            <person name="Minagawa J."/>
            <person name="Obokata J."/>
            <person name="Shigenobu S."/>
        </authorList>
    </citation>
    <scope>NUCLEOTIDE SEQUENCE [LARGE SCALE GENOMIC DNA]</scope>
</reference>
<comment type="caution">
    <text evidence="1">The sequence shown here is derived from an EMBL/GenBank/DDBJ whole genome shotgun (WGS) entry which is preliminary data.</text>
</comment>
<sequence>MPIILEDFVKDHGGKYTASELDSHHVVIDRNIITGQNTQSTVTAVQNLILMCSNAGGSGAAGGSQK</sequence>
<evidence type="ECO:0000313" key="1">
    <source>
        <dbReference type="EMBL" id="GFR70154.1"/>
    </source>
</evidence>
<gene>
    <name evidence="1" type="ORF">ElyMa_003777600</name>
</gene>